<dbReference type="PROSITE" id="PS50089">
    <property type="entry name" value="ZF_RING_2"/>
    <property type="match status" value="1"/>
</dbReference>
<feature type="domain" description="RING-type" evidence="5">
    <location>
        <begin position="127"/>
        <end position="172"/>
    </location>
</feature>
<dbReference type="PANTHER" id="PTHR15710:SF243">
    <property type="entry name" value="E3 UBIQUITIN-PROTEIN LIGASE PRAJA-2 ISOFORM X1"/>
    <property type="match status" value="1"/>
</dbReference>
<evidence type="ECO:0000256" key="1">
    <source>
        <dbReference type="ARBA" id="ARBA00022723"/>
    </source>
</evidence>
<name>A0A4P7NH95_PYROR</name>
<keyword evidence="2" id="KW-0863">Zinc-finger</keyword>
<evidence type="ECO:0000313" key="6">
    <source>
        <dbReference type="EMBL" id="QBZ61283.1"/>
    </source>
</evidence>
<gene>
    <name evidence="6" type="ORF">PoMZ_08230</name>
</gene>
<dbReference type="GO" id="GO:0061630">
    <property type="term" value="F:ubiquitin protein ligase activity"/>
    <property type="evidence" value="ECO:0007669"/>
    <property type="project" value="TreeGrafter"/>
</dbReference>
<dbReference type="Gene3D" id="3.30.40.10">
    <property type="entry name" value="Zinc/RING finger domain, C3HC4 (zinc finger)"/>
    <property type="match status" value="1"/>
</dbReference>
<sequence length="197" mass="22312">MSTQYEVEHNIKPNEAPRRRRQPDMSTFTAHMHQIRPDEGATSSHNNPHAMPTPNDLSTSFRLVQDQLGTLASSAPSSDNLDFLRGLMELLDVDIANPPYEEEGVTQQFLDGLDRVPRKQLKKTDSCAICAEPHLDDPYCLVVELPCHASHRFDLECVSPWLLTKGTCPMCRKNLTKKKAPEPKDEEEGEDYDDFYG</sequence>
<dbReference type="GO" id="GO:0008270">
    <property type="term" value="F:zinc ion binding"/>
    <property type="evidence" value="ECO:0007669"/>
    <property type="project" value="UniProtKB-KW"/>
</dbReference>
<dbReference type="OMA" id="CDMLDRV"/>
<organism evidence="6 7">
    <name type="scientific">Pyricularia oryzae</name>
    <name type="common">Rice blast fungus</name>
    <name type="synonym">Magnaporthe oryzae</name>
    <dbReference type="NCBI Taxonomy" id="318829"/>
    <lineage>
        <taxon>Eukaryota</taxon>
        <taxon>Fungi</taxon>
        <taxon>Dikarya</taxon>
        <taxon>Ascomycota</taxon>
        <taxon>Pezizomycotina</taxon>
        <taxon>Sordariomycetes</taxon>
        <taxon>Sordariomycetidae</taxon>
        <taxon>Magnaporthales</taxon>
        <taxon>Pyriculariaceae</taxon>
        <taxon>Pyricularia</taxon>
    </lineage>
</organism>
<evidence type="ECO:0000313" key="7">
    <source>
        <dbReference type="Proteomes" id="UP000294847"/>
    </source>
</evidence>
<feature type="region of interest" description="Disordered" evidence="4">
    <location>
        <begin position="176"/>
        <end position="197"/>
    </location>
</feature>
<proteinExistence type="predicted"/>
<dbReference type="SUPFAM" id="SSF57850">
    <property type="entry name" value="RING/U-box"/>
    <property type="match status" value="1"/>
</dbReference>
<feature type="compositionally biased region" description="Basic and acidic residues" evidence="4">
    <location>
        <begin position="1"/>
        <end position="17"/>
    </location>
</feature>
<reference evidence="6 7" key="1">
    <citation type="journal article" date="2019" name="Mol. Biol. Evol.">
        <title>Blast fungal genomes show frequent chromosomal changes, gene gains and losses, and effector gene turnover.</title>
        <authorList>
            <person name="Gomez Luciano L.B."/>
            <person name="Jason Tsai I."/>
            <person name="Chuma I."/>
            <person name="Tosa Y."/>
            <person name="Chen Y.H."/>
            <person name="Li J.Y."/>
            <person name="Li M.Y."/>
            <person name="Jade Lu M.Y."/>
            <person name="Nakayashiki H."/>
            <person name="Li W.H."/>
        </authorList>
    </citation>
    <scope>NUCLEOTIDE SEQUENCE [LARGE SCALE GENOMIC DNA]</scope>
    <source>
        <strain evidence="6">MZ5-1-6</strain>
    </source>
</reference>
<evidence type="ECO:0000256" key="4">
    <source>
        <dbReference type="SAM" id="MobiDB-lite"/>
    </source>
</evidence>
<dbReference type="InterPro" id="IPR013083">
    <property type="entry name" value="Znf_RING/FYVE/PHD"/>
</dbReference>
<feature type="compositionally biased region" description="Acidic residues" evidence="4">
    <location>
        <begin position="184"/>
        <end position="197"/>
    </location>
</feature>
<evidence type="ECO:0000259" key="5">
    <source>
        <dbReference type="PROSITE" id="PS50089"/>
    </source>
</evidence>
<dbReference type="VEuPathDB" id="FungiDB:M_BR32_EuGene_00041461"/>
<accession>A0A4P7NH95</accession>
<keyword evidence="1" id="KW-0479">Metal-binding</keyword>
<dbReference type="Pfam" id="PF13639">
    <property type="entry name" value="zf-RING_2"/>
    <property type="match status" value="1"/>
</dbReference>
<protein>
    <recommendedName>
        <fullName evidence="5">RING-type domain-containing protein</fullName>
    </recommendedName>
</protein>
<evidence type="ECO:0000256" key="3">
    <source>
        <dbReference type="ARBA" id="ARBA00022833"/>
    </source>
</evidence>
<keyword evidence="3" id="KW-0862">Zinc</keyword>
<dbReference type="EMBL" id="CP034207">
    <property type="protein sequence ID" value="QBZ61283.1"/>
    <property type="molecule type" value="Genomic_DNA"/>
</dbReference>
<dbReference type="PANTHER" id="PTHR15710">
    <property type="entry name" value="E3 UBIQUITIN-PROTEIN LIGASE PRAJA"/>
    <property type="match status" value="1"/>
</dbReference>
<dbReference type="SMR" id="A0A4P7NH95"/>
<dbReference type="AlphaFoldDB" id="A0A4P7NH95"/>
<evidence type="ECO:0000256" key="2">
    <source>
        <dbReference type="ARBA" id="ARBA00022771"/>
    </source>
</evidence>
<feature type="region of interest" description="Disordered" evidence="4">
    <location>
        <begin position="1"/>
        <end position="22"/>
    </location>
</feature>
<dbReference type="GO" id="GO:0016567">
    <property type="term" value="P:protein ubiquitination"/>
    <property type="evidence" value="ECO:0007669"/>
    <property type="project" value="TreeGrafter"/>
</dbReference>
<dbReference type="InterPro" id="IPR001841">
    <property type="entry name" value="Znf_RING"/>
</dbReference>
<dbReference type="GO" id="GO:0005737">
    <property type="term" value="C:cytoplasm"/>
    <property type="evidence" value="ECO:0007669"/>
    <property type="project" value="TreeGrafter"/>
</dbReference>
<dbReference type="Proteomes" id="UP000294847">
    <property type="component" value="Chromosome 4"/>
</dbReference>